<organism evidence="7 8">
    <name type="scientific">Brockia lithotrophica</name>
    <dbReference type="NCBI Taxonomy" id="933949"/>
    <lineage>
        <taxon>Bacteria</taxon>
        <taxon>Bacillati</taxon>
        <taxon>Bacillota</taxon>
        <taxon>Bacilli</taxon>
        <taxon>Bacillales</taxon>
        <taxon>Bacillales Family X. Incertae Sedis</taxon>
        <taxon>Brockia</taxon>
    </lineage>
</organism>
<comment type="similarity">
    <text evidence="2">Belongs to the UPF0754 family.</text>
</comment>
<evidence type="ECO:0000256" key="3">
    <source>
        <dbReference type="ARBA" id="ARBA00022692"/>
    </source>
</evidence>
<feature type="transmembrane region" description="Helical" evidence="6">
    <location>
        <begin position="296"/>
        <end position="315"/>
    </location>
</feature>
<dbReference type="PANTHER" id="PTHR35791">
    <property type="entry name" value="UPF0754 MEMBRANE PROTEIN YHEB"/>
    <property type="match status" value="1"/>
</dbReference>
<sequence>MSLLWNAVLLTAVGAFIGWATSAAAVWLIFRPHEPLYVGRVRVPLTPGVLPRHREELGRALGELVEGTLLPERAIVARLEEEDVRRLLQLFLLRTGRRAIAHLRAREDSAADTPLFASASESRREILRLWEDLAPDVAFHVWQGLLRRASSAEGYALVAEWTGRVLEEQGFLGRTVARTLREPIARSLHRAFVRYLASQGGRDVVAQVVRQVVQDAFAEGGEAWSRDPVLRRTLLRLLRREAPRLAALLQSALVRAVPEVYRALRPAELVEREVARIPMTLVEEAVRRIAHREIRAILVLGAVLGAGIGVLQLFFLR</sequence>
<dbReference type="EMBL" id="RBIJ01000003">
    <property type="protein sequence ID" value="RKQ84665.1"/>
    <property type="molecule type" value="Genomic_DNA"/>
</dbReference>
<evidence type="ECO:0000313" key="8">
    <source>
        <dbReference type="Proteomes" id="UP000267019"/>
    </source>
</evidence>
<reference evidence="7 8" key="1">
    <citation type="submission" date="2018-10" db="EMBL/GenBank/DDBJ databases">
        <title>Genomic Encyclopedia of Type Strains, Phase IV (KMG-IV): sequencing the most valuable type-strain genomes for metagenomic binning, comparative biology and taxonomic classification.</title>
        <authorList>
            <person name="Goeker M."/>
        </authorList>
    </citation>
    <scope>NUCLEOTIDE SEQUENCE [LARGE SCALE GENOMIC DNA]</scope>
    <source>
        <strain evidence="7 8">DSM 22653</strain>
    </source>
</reference>
<accession>A0A660KW55</accession>
<proteinExistence type="inferred from homology"/>
<dbReference type="Proteomes" id="UP000267019">
    <property type="component" value="Unassembled WGS sequence"/>
</dbReference>
<dbReference type="GO" id="GO:0012505">
    <property type="term" value="C:endomembrane system"/>
    <property type="evidence" value="ECO:0007669"/>
    <property type="project" value="UniProtKB-SubCell"/>
</dbReference>
<comment type="subcellular location">
    <subcellularLocation>
        <location evidence="1">Endomembrane system</location>
    </subcellularLocation>
</comment>
<dbReference type="RefSeq" id="WP_170143594.1">
    <property type="nucleotide sequence ID" value="NZ_RBIJ01000003.1"/>
</dbReference>
<keyword evidence="5 6" id="KW-0472">Membrane</keyword>
<keyword evidence="4 6" id="KW-1133">Transmembrane helix</keyword>
<evidence type="ECO:0000256" key="5">
    <source>
        <dbReference type="ARBA" id="ARBA00023136"/>
    </source>
</evidence>
<keyword evidence="8" id="KW-1185">Reference proteome</keyword>
<name>A0A660KW55_9BACL</name>
<dbReference type="AlphaFoldDB" id="A0A660KW55"/>
<gene>
    <name evidence="7" type="ORF">C7438_1154</name>
</gene>
<feature type="transmembrane region" description="Helical" evidence="6">
    <location>
        <begin position="6"/>
        <end position="30"/>
    </location>
</feature>
<evidence type="ECO:0000256" key="1">
    <source>
        <dbReference type="ARBA" id="ARBA00004308"/>
    </source>
</evidence>
<dbReference type="InterPro" id="IPR007383">
    <property type="entry name" value="DUF445"/>
</dbReference>
<dbReference type="PANTHER" id="PTHR35791:SF1">
    <property type="entry name" value="UPF0754 MEMBRANE PROTEIN YHEB"/>
    <property type="match status" value="1"/>
</dbReference>
<evidence type="ECO:0000256" key="2">
    <source>
        <dbReference type="ARBA" id="ARBA00008053"/>
    </source>
</evidence>
<dbReference type="Pfam" id="PF04286">
    <property type="entry name" value="DUF445"/>
    <property type="match status" value="2"/>
</dbReference>
<comment type="caution">
    <text evidence="7">The sequence shown here is derived from an EMBL/GenBank/DDBJ whole genome shotgun (WGS) entry which is preliminary data.</text>
</comment>
<evidence type="ECO:0000256" key="6">
    <source>
        <dbReference type="SAM" id="Phobius"/>
    </source>
</evidence>
<protein>
    <submittedName>
        <fullName evidence="7">Uncharacterized membrane protein YheB (UPF0754 family)</fullName>
    </submittedName>
</protein>
<evidence type="ECO:0000256" key="4">
    <source>
        <dbReference type="ARBA" id="ARBA00022989"/>
    </source>
</evidence>
<keyword evidence="3 6" id="KW-0812">Transmembrane</keyword>
<evidence type="ECO:0000313" key="7">
    <source>
        <dbReference type="EMBL" id="RKQ84665.1"/>
    </source>
</evidence>